<feature type="signal peptide" evidence="1">
    <location>
        <begin position="1"/>
        <end position="19"/>
    </location>
</feature>
<evidence type="ECO:0000313" key="3">
    <source>
        <dbReference type="Proteomes" id="UP000778523"/>
    </source>
</evidence>
<keyword evidence="1" id="KW-0732">Signal</keyword>
<sequence>MKQVMAAVLLTMLALPAFAAKDCAELKGEIEARIQSHGVKSFTLEIVEKGKGGEAKVVGACEGGTKEITYVRQ</sequence>
<dbReference type="EMBL" id="JABCSC020000001">
    <property type="protein sequence ID" value="NSL54778.1"/>
    <property type="molecule type" value="Genomic_DNA"/>
</dbReference>
<dbReference type="Proteomes" id="UP000778523">
    <property type="component" value="Unassembled WGS sequence"/>
</dbReference>
<keyword evidence="3" id="KW-1185">Reference proteome</keyword>
<organism evidence="2 3">
    <name type="scientific">Uliginosibacterium aquaticum</name>
    <dbReference type="NCBI Taxonomy" id="2731212"/>
    <lineage>
        <taxon>Bacteria</taxon>
        <taxon>Pseudomonadati</taxon>
        <taxon>Pseudomonadota</taxon>
        <taxon>Betaproteobacteria</taxon>
        <taxon>Rhodocyclales</taxon>
        <taxon>Zoogloeaceae</taxon>
        <taxon>Uliginosibacterium</taxon>
    </lineage>
</organism>
<name>A0ABX2IG12_9RHOO</name>
<evidence type="ECO:0000313" key="2">
    <source>
        <dbReference type="EMBL" id="NSL54778.1"/>
    </source>
</evidence>
<dbReference type="RefSeq" id="WP_101942946.1">
    <property type="nucleotide sequence ID" value="NZ_JABCSC020000001.1"/>
</dbReference>
<evidence type="ECO:0000256" key="1">
    <source>
        <dbReference type="SAM" id="SignalP"/>
    </source>
</evidence>
<reference evidence="2 3" key="1">
    <citation type="submission" date="2020-06" db="EMBL/GenBank/DDBJ databases">
        <title>Draft genome of Uliginosibacterium sp. IMCC34675.</title>
        <authorList>
            <person name="Song J."/>
        </authorList>
    </citation>
    <scope>NUCLEOTIDE SEQUENCE [LARGE SCALE GENOMIC DNA]</scope>
    <source>
        <strain evidence="2 3">IMCC34675</strain>
    </source>
</reference>
<protein>
    <submittedName>
        <fullName evidence="2">DUF1161 domain-containing protein</fullName>
    </submittedName>
</protein>
<accession>A0ABX2IG12</accession>
<feature type="chain" id="PRO_5047269190" evidence="1">
    <location>
        <begin position="20"/>
        <end position="73"/>
    </location>
</feature>
<dbReference type="Pfam" id="PF06649">
    <property type="entry name" value="DUF1161"/>
    <property type="match status" value="1"/>
</dbReference>
<dbReference type="InterPro" id="IPR010595">
    <property type="entry name" value="DUF1161"/>
</dbReference>
<proteinExistence type="predicted"/>
<gene>
    <name evidence="2" type="ORF">HJ583_007060</name>
</gene>
<comment type="caution">
    <text evidence="2">The sequence shown here is derived from an EMBL/GenBank/DDBJ whole genome shotgun (WGS) entry which is preliminary data.</text>
</comment>